<dbReference type="Proteomes" id="UP000233256">
    <property type="component" value="Unassembled WGS sequence"/>
</dbReference>
<name>A0A2N1PPJ9_9BACT</name>
<accession>A0A2N1PPJ9</accession>
<dbReference type="InterPro" id="IPR007484">
    <property type="entry name" value="Peptidase_M28"/>
</dbReference>
<dbReference type="PANTHER" id="PTHR12147:SF26">
    <property type="entry name" value="PEPTIDASE M28 DOMAIN-CONTAINING PROTEIN"/>
    <property type="match status" value="1"/>
</dbReference>
<keyword evidence="1" id="KW-0732">Signal</keyword>
<evidence type="ECO:0000256" key="1">
    <source>
        <dbReference type="SAM" id="SignalP"/>
    </source>
</evidence>
<dbReference type="Pfam" id="PF04389">
    <property type="entry name" value="Peptidase_M28"/>
    <property type="match status" value="1"/>
</dbReference>
<dbReference type="PANTHER" id="PTHR12147">
    <property type="entry name" value="METALLOPEPTIDASE M28 FAMILY MEMBER"/>
    <property type="match status" value="1"/>
</dbReference>
<protein>
    <recommendedName>
        <fullName evidence="2">Peptidase M28 domain-containing protein</fullName>
    </recommendedName>
</protein>
<dbReference type="InterPro" id="IPR045175">
    <property type="entry name" value="M28_fam"/>
</dbReference>
<dbReference type="EMBL" id="PGXC01000006">
    <property type="protein sequence ID" value="PKK90254.1"/>
    <property type="molecule type" value="Genomic_DNA"/>
</dbReference>
<reference evidence="3 4" key="1">
    <citation type="journal article" date="2017" name="ISME J.">
        <title>Potential for microbial H2 and metal transformations associated with novel bacteria and archaea in deep terrestrial subsurface sediments.</title>
        <authorList>
            <person name="Hernsdorf A.W."/>
            <person name="Amano Y."/>
            <person name="Miyakawa K."/>
            <person name="Ise K."/>
            <person name="Suzuki Y."/>
            <person name="Anantharaman K."/>
            <person name="Probst A."/>
            <person name="Burstein D."/>
            <person name="Thomas B.C."/>
            <person name="Banfield J.F."/>
        </authorList>
    </citation>
    <scope>NUCLEOTIDE SEQUENCE [LARGE SCALE GENOMIC DNA]</scope>
    <source>
        <strain evidence="3">HGW-Wallbacteria-1</strain>
    </source>
</reference>
<dbReference type="SUPFAM" id="SSF53187">
    <property type="entry name" value="Zn-dependent exopeptidases"/>
    <property type="match status" value="1"/>
</dbReference>
<feature type="domain" description="Peptidase M28" evidence="2">
    <location>
        <begin position="255"/>
        <end position="449"/>
    </location>
</feature>
<dbReference type="GO" id="GO:0006508">
    <property type="term" value="P:proteolysis"/>
    <property type="evidence" value="ECO:0007669"/>
    <property type="project" value="InterPro"/>
</dbReference>
<evidence type="ECO:0000313" key="4">
    <source>
        <dbReference type="Proteomes" id="UP000233256"/>
    </source>
</evidence>
<evidence type="ECO:0000259" key="2">
    <source>
        <dbReference type="Pfam" id="PF04389"/>
    </source>
</evidence>
<sequence>MRNSYPVFRKATKVALSLFAAASMMISVPAVSSDQDAPRVRFGCPSQTVVTIDISSLSDQKVESLKNGDGVQAWAQACGKLILRVSGDSAPGVVALDSVDAVDADRLSEPMLALTRGGGSPIDDLRAHVTILARGEGFVIFQATEAVLEYLMGKQSNHFMVEPFSGEAPLRIESDRFLRSIERRAPATLAPAVAPIKPDTKRIDTNIRKLEGFKTRYTYVQGYVDSARWAVEKFREMGYTAELVSYDDYGKEQFNVVAQAPDADNAGFYLVGAHLDSTSEQPRTLAPGADDNASGSAGVLELAALLKGRPEARKIRFLLFAGEEAGLKGSTAYAAQLKASGESSKCSGVVILDMIGFDRSGGLSSMVETKPEHKAFIAPFVEKAESLDLAVKVSLRPWGSDHVPFLRLGIPTFLIIEDEFEANHNYHRTTDTADEINLKLSAAILRTVVEGLVQAIGK</sequence>
<evidence type="ECO:0000313" key="3">
    <source>
        <dbReference type="EMBL" id="PKK90254.1"/>
    </source>
</evidence>
<dbReference type="AlphaFoldDB" id="A0A2N1PPJ9"/>
<dbReference type="Gene3D" id="3.40.630.10">
    <property type="entry name" value="Zn peptidases"/>
    <property type="match status" value="1"/>
</dbReference>
<comment type="caution">
    <text evidence="3">The sequence shown here is derived from an EMBL/GenBank/DDBJ whole genome shotgun (WGS) entry which is preliminary data.</text>
</comment>
<feature type="signal peptide" evidence="1">
    <location>
        <begin position="1"/>
        <end position="32"/>
    </location>
</feature>
<organism evidence="3 4">
    <name type="scientific">Candidatus Wallbacteria bacterium HGW-Wallbacteria-1</name>
    <dbReference type="NCBI Taxonomy" id="2013854"/>
    <lineage>
        <taxon>Bacteria</taxon>
        <taxon>Candidatus Walliibacteriota</taxon>
    </lineage>
</organism>
<feature type="chain" id="PRO_5014949352" description="Peptidase M28 domain-containing protein" evidence="1">
    <location>
        <begin position="33"/>
        <end position="458"/>
    </location>
</feature>
<proteinExistence type="predicted"/>
<gene>
    <name evidence="3" type="ORF">CVV64_09820</name>
</gene>
<dbReference type="GO" id="GO:0008235">
    <property type="term" value="F:metalloexopeptidase activity"/>
    <property type="evidence" value="ECO:0007669"/>
    <property type="project" value="InterPro"/>
</dbReference>